<keyword evidence="10" id="KW-1185">Reference proteome</keyword>
<feature type="region of interest" description="Disordered" evidence="8">
    <location>
        <begin position="59"/>
        <end position="82"/>
    </location>
</feature>
<keyword evidence="3" id="KW-0809">Transit peptide</keyword>
<dbReference type="OrthoDB" id="421327at2759"/>
<feature type="compositionally biased region" description="Acidic residues" evidence="8">
    <location>
        <begin position="218"/>
        <end position="227"/>
    </location>
</feature>
<dbReference type="GO" id="GO:0046872">
    <property type="term" value="F:metal ion binding"/>
    <property type="evidence" value="ECO:0007669"/>
    <property type="project" value="UniProtKB-KW"/>
</dbReference>
<evidence type="ECO:0000256" key="5">
    <source>
        <dbReference type="ARBA" id="ARBA00023014"/>
    </source>
</evidence>
<dbReference type="InterPro" id="IPR015324">
    <property type="entry name" value="Ribosomal_Rsm22-like"/>
</dbReference>
<dbReference type="GO" id="GO:0006412">
    <property type="term" value="P:translation"/>
    <property type="evidence" value="ECO:0007669"/>
    <property type="project" value="InterPro"/>
</dbReference>
<dbReference type="GO" id="GO:0005763">
    <property type="term" value="C:mitochondrial small ribosomal subunit"/>
    <property type="evidence" value="ECO:0007669"/>
    <property type="project" value="TreeGrafter"/>
</dbReference>
<evidence type="ECO:0000256" key="2">
    <source>
        <dbReference type="ARBA" id="ARBA00022723"/>
    </source>
</evidence>
<gene>
    <name evidence="9" type="ORF">BP5796_11308</name>
</gene>
<comment type="function">
    <text evidence="7">Mitochondrial ribosome (mitoribosome) assembly factor. Binds at the interface of the head and body domains of the mitochondrial small ribosomal subunit (mt-SSU), occluding the mRNA channel and preventing compaction of the head domain towards the body. Probable inactive methyltransferase: retains the characteristic folding and ability to bind S-adenosyl-L-methionine, but it probably lost its methyltransferase activity.</text>
</comment>
<comment type="caution">
    <text evidence="9">The sequence shown here is derived from an EMBL/GenBank/DDBJ whole genome shotgun (WGS) entry which is preliminary data.</text>
</comment>
<evidence type="ECO:0000313" key="9">
    <source>
        <dbReference type="EMBL" id="RDW61416.1"/>
    </source>
</evidence>
<keyword evidence="6" id="KW-0496">Mitochondrion</keyword>
<evidence type="ECO:0000256" key="7">
    <source>
        <dbReference type="ARBA" id="ARBA00045681"/>
    </source>
</evidence>
<evidence type="ECO:0000256" key="3">
    <source>
        <dbReference type="ARBA" id="ARBA00022946"/>
    </source>
</evidence>
<sequence>MLSAHKATRACSSCRLHLQALFEHGFASSALPLPRRPFPSTRLRSQALQSRQHTLRSFSSTTFRHEIASPEAASPESTPTNTAEIESIVRRARRTFGQTLPKDYLSDEEYILYERLYGPPLRETRPDDLEIQDLQWEDGAAESPARNVLMKEDEDGNLEEVEHDDELRFSVSDRVDAEIAHAIENDPELKQALAESPELAELFASKMRELVEIAATEDAQELEEASEEPQFPEAETGQRFSGDLKEQGLEGFSTTEYSVADQREFDAIQRLRKDLETAMAQPIEEEIDEEYEEEELAEEEQEEQEEEEENLEPYISSDQSRSHPHTLTARAGTTPSTIYLPQEQFVTPFSELLERTNKAHLTEAAEKAFGGPGLPNSVATPHSLKTKPQKHIGLEAGQHRMSEIEADAYMAAVSPGLYATVVSTLVETRKRLGSEWIRKLMFREGGEGPRVLDAGAAGVGIMAWREMVRAEWEVAKDENLVFGKAPPTGKTTVLTGSDALRHRMSRLLENTTFLPRLPNYVNASNSEAHLDGAPAQGRKVYDIIIAPHTLFPLKEDWRRKHMVENLWSMLDPNGGIMIIIEKGIPRGFEAVAGARSLLLDKHISSPEAESIAAETQSIQETADSIEKETGMIIAPCTNHSKCPMYPVPGLTPNRKDFCHFEQRYIRPKFLQQVLGASSRNHEDIKYSYLIVRRGVDERKSPLPLVQGDVAADQSFAGFEDIDLPAESEALESGDANVSSDIKFNPLALPRLVLPALKRRGHVTMDVCTPAGKLERWTVPKSFSKQAYRDARKANWGDLWALGAKTRVPRNPRLGKGTAFQNNGTTGTHLKGIRDGKMGKGGKKVKKNNFEILMGREGMVGLKEVKSKYAKPEKRTKGGRTPKADKPISEDDL</sequence>
<evidence type="ECO:0000256" key="1">
    <source>
        <dbReference type="ARBA" id="ARBA00004173"/>
    </source>
</evidence>
<dbReference type="SUPFAM" id="SSF53335">
    <property type="entry name" value="S-adenosyl-L-methionine-dependent methyltransferases"/>
    <property type="match status" value="1"/>
</dbReference>
<evidence type="ECO:0000256" key="8">
    <source>
        <dbReference type="SAM" id="MobiDB-lite"/>
    </source>
</evidence>
<feature type="region of interest" description="Disordered" evidence="8">
    <location>
        <begin position="284"/>
        <end position="332"/>
    </location>
</feature>
<feature type="region of interest" description="Disordered" evidence="8">
    <location>
        <begin position="217"/>
        <end position="243"/>
    </location>
</feature>
<dbReference type="PANTHER" id="PTHR13184:SF5">
    <property type="entry name" value="METHYLTRANSFERASE-LIKE PROTEIN 17, MITOCHONDRIAL"/>
    <property type="match status" value="1"/>
</dbReference>
<dbReference type="EMBL" id="PDLN01000018">
    <property type="protein sequence ID" value="RDW61416.1"/>
    <property type="molecule type" value="Genomic_DNA"/>
</dbReference>
<evidence type="ECO:0000256" key="6">
    <source>
        <dbReference type="ARBA" id="ARBA00023128"/>
    </source>
</evidence>
<proteinExistence type="predicted"/>
<dbReference type="InterPro" id="IPR029063">
    <property type="entry name" value="SAM-dependent_MTases_sf"/>
</dbReference>
<dbReference type="GO" id="GO:0008168">
    <property type="term" value="F:methyltransferase activity"/>
    <property type="evidence" value="ECO:0007669"/>
    <property type="project" value="InterPro"/>
</dbReference>
<keyword evidence="9" id="KW-0687">Ribonucleoprotein</keyword>
<keyword evidence="2" id="KW-0479">Metal-binding</keyword>
<reference evidence="9 10" key="1">
    <citation type="journal article" date="2018" name="IMA Fungus">
        <title>IMA Genome-F 9: Draft genome sequence of Annulohypoxylon stygium, Aspergillus mulundensis, Berkeleyomyces basicola (syn. Thielaviopsis basicola), Ceratocystis smalleyi, two Cercospora beticola strains, Coleophoma cylindrospora, Fusarium fracticaudum, Phialophora cf. hyalina, and Morchella septimelata.</title>
        <authorList>
            <person name="Wingfield B.D."/>
            <person name="Bills G.F."/>
            <person name="Dong Y."/>
            <person name="Huang W."/>
            <person name="Nel W.J."/>
            <person name="Swalarsk-Parry B.S."/>
            <person name="Vaghefi N."/>
            <person name="Wilken P.M."/>
            <person name="An Z."/>
            <person name="de Beer Z.W."/>
            <person name="De Vos L."/>
            <person name="Chen L."/>
            <person name="Duong T.A."/>
            <person name="Gao Y."/>
            <person name="Hammerbacher A."/>
            <person name="Kikkert J.R."/>
            <person name="Li Y."/>
            <person name="Li H."/>
            <person name="Li K."/>
            <person name="Li Q."/>
            <person name="Liu X."/>
            <person name="Ma X."/>
            <person name="Naidoo K."/>
            <person name="Pethybridge S.J."/>
            <person name="Sun J."/>
            <person name="Steenkamp E.T."/>
            <person name="van der Nest M.A."/>
            <person name="van Wyk S."/>
            <person name="Wingfield M.J."/>
            <person name="Xiong C."/>
            <person name="Yue Q."/>
            <person name="Zhang X."/>
        </authorList>
    </citation>
    <scope>NUCLEOTIDE SEQUENCE [LARGE SCALE GENOMIC DNA]</scope>
    <source>
        <strain evidence="9 10">BP5796</strain>
    </source>
</reference>
<keyword evidence="5" id="KW-0411">Iron-sulfur</keyword>
<comment type="subcellular location">
    <subcellularLocation>
        <location evidence="1">Mitochondrion</location>
    </subcellularLocation>
</comment>
<evidence type="ECO:0000256" key="4">
    <source>
        <dbReference type="ARBA" id="ARBA00023004"/>
    </source>
</evidence>
<keyword evidence="4" id="KW-0408">Iron</keyword>
<feature type="region of interest" description="Disordered" evidence="8">
    <location>
        <begin position="809"/>
        <end position="841"/>
    </location>
</feature>
<name>A0A3D8QHU6_9HELO</name>
<feature type="region of interest" description="Disordered" evidence="8">
    <location>
        <begin position="863"/>
        <end position="892"/>
    </location>
</feature>
<feature type="compositionally biased region" description="Acidic residues" evidence="8">
    <location>
        <begin position="284"/>
        <end position="311"/>
    </location>
</feature>
<accession>A0A3D8QHU6</accession>
<evidence type="ECO:0000313" key="10">
    <source>
        <dbReference type="Proteomes" id="UP000256328"/>
    </source>
</evidence>
<dbReference type="GO" id="GO:0051536">
    <property type="term" value="F:iron-sulfur cluster binding"/>
    <property type="evidence" value="ECO:0007669"/>
    <property type="project" value="UniProtKB-KW"/>
</dbReference>
<dbReference type="Pfam" id="PF09243">
    <property type="entry name" value="Rsm22"/>
    <property type="match status" value="1"/>
</dbReference>
<dbReference type="PANTHER" id="PTHR13184">
    <property type="entry name" value="37S RIBOSOMAL PROTEIN S22"/>
    <property type="match status" value="1"/>
</dbReference>
<dbReference type="Proteomes" id="UP000256328">
    <property type="component" value="Unassembled WGS sequence"/>
</dbReference>
<organism evidence="9 10">
    <name type="scientific">Coleophoma crateriformis</name>
    <dbReference type="NCBI Taxonomy" id="565419"/>
    <lineage>
        <taxon>Eukaryota</taxon>
        <taxon>Fungi</taxon>
        <taxon>Dikarya</taxon>
        <taxon>Ascomycota</taxon>
        <taxon>Pezizomycotina</taxon>
        <taxon>Leotiomycetes</taxon>
        <taxon>Helotiales</taxon>
        <taxon>Dermateaceae</taxon>
        <taxon>Coleophoma</taxon>
    </lineage>
</organism>
<protein>
    <submittedName>
        <fullName evidence="9">Putative 37s ribosomal protein rsm22 protein</fullName>
    </submittedName>
</protein>
<dbReference type="AlphaFoldDB" id="A0A3D8QHU6"/>
<dbReference type="InterPro" id="IPR052571">
    <property type="entry name" value="Mt_RNA_Methyltransferase"/>
</dbReference>
<keyword evidence="9" id="KW-0689">Ribosomal protein</keyword>
<feature type="compositionally biased region" description="Polar residues" evidence="8">
    <location>
        <begin position="818"/>
        <end position="827"/>
    </location>
</feature>
<dbReference type="GO" id="GO:0003735">
    <property type="term" value="F:structural constituent of ribosome"/>
    <property type="evidence" value="ECO:0007669"/>
    <property type="project" value="TreeGrafter"/>
</dbReference>